<gene>
    <name evidence="5" type="ORF">GGP61_001378</name>
</gene>
<organism evidence="5 6">
    <name type="scientific">Salinibacter ruber</name>
    <dbReference type="NCBI Taxonomy" id="146919"/>
    <lineage>
        <taxon>Bacteria</taxon>
        <taxon>Pseudomonadati</taxon>
        <taxon>Rhodothermota</taxon>
        <taxon>Rhodothermia</taxon>
        <taxon>Rhodothermales</taxon>
        <taxon>Salinibacteraceae</taxon>
        <taxon>Salinibacter</taxon>
    </lineage>
</organism>
<dbReference type="Proteomes" id="UP001155057">
    <property type="component" value="Unassembled WGS sequence"/>
</dbReference>
<evidence type="ECO:0000313" key="5">
    <source>
        <dbReference type="EMBL" id="MCS3709774.1"/>
    </source>
</evidence>
<dbReference type="InterPro" id="IPR001091">
    <property type="entry name" value="RM_Methyltransferase"/>
</dbReference>
<name>A0A9X2Q1G8_9BACT</name>
<keyword evidence="2" id="KW-0808">Transferase</keyword>
<keyword evidence="1 5" id="KW-0489">Methyltransferase</keyword>
<evidence type="ECO:0000259" key="4">
    <source>
        <dbReference type="Pfam" id="PF01555"/>
    </source>
</evidence>
<feature type="domain" description="DNA methylase N-4/N-6" evidence="4">
    <location>
        <begin position="30"/>
        <end position="286"/>
    </location>
</feature>
<dbReference type="InterPro" id="IPR002941">
    <property type="entry name" value="DNA_methylase_N4/N6"/>
</dbReference>
<proteinExistence type="inferred from homology"/>
<dbReference type="EMBL" id="JANUAE010000004">
    <property type="protein sequence ID" value="MCS3709774.1"/>
    <property type="molecule type" value="Genomic_DNA"/>
</dbReference>
<dbReference type="PRINTS" id="PR00508">
    <property type="entry name" value="S21N4MTFRASE"/>
</dbReference>
<evidence type="ECO:0000256" key="3">
    <source>
        <dbReference type="RuleBase" id="RU362026"/>
    </source>
</evidence>
<dbReference type="RefSeq" id="WP_259123614.1">
    <property type="nucleotide sequence ID" value="NZ_JANTZO010000005.1"/>
</dbReference>
<dbReference type="Gene3D" id="3.40.50.150">
    <property type="entry name" value="Vaccinia Virus protein VP39"/>
    <property type="match status" value="1"/>
</dbReference>
<comment type="similarity">
    <text evidence="3">Belongs to the N(4)/N(6)-methyltransferase family.</text>
</comment>
<evidence type="ECO:0000256" key="2">
    <source>
        <dbReference type="ARBA" id="ARBA00022679"/>
    </source>
</evidence>
<dbReference type="EC" id="2.1.1.-" evidence="3"/>
<evidence type="ECO:0000256" key="1">
    <source>
        <dbReference type="ARBA" id="ARBA00022603"/>
    </source>
</evidence>
<accession>A0A9X2Q1G8</accession>
<evidence type="ECO:0000313" key="6">
    <source>
        <dbReference type="Proteomes" id="UP001155057"/>
    </source>
</evidence>
<dbReference type="InterPro" id="IPR029063">
    <property type="entry name" value="SAM-dependent_MTases_sf"/>
</dbReference>
<dbReference type="AlphaFoldDB" id="A0A9X2Q1G8"/>
<protein>
    <recommendedName>
        <fullName evidence="3">Methyltransferase</fullName>
        <ecNumber evidence="3">2.1.1.-</ecNumber>
    </recommendedName>
</protein>
<dbReference type="GO" id="GO:0032259">
    <property type="term" value="P:methylation"/>
    <property type="evidence" value="ECO:0007669"/>
    <property type="project" value="UniProtKB-KW"/>
</dbReference>
<dbReference type="GO" id="GO:0008170">
    <property type="term" value="F:N-methyltransferase activity"/>
    <property type="evidence" value="ECO:0007669"/>
    <property type="project" value="InterPro"/>
</dbReference>
<comment type="caution">
    <text evidence="5">The sequence shown here is derived from an EMBL/GenBank/DDBJ whole genome shotgun (WGS) entry which is preliminary data.</text>
</comment>
<sequence>MPREGSPTAYVQQGRAQAVLQGLPAGSARLVNFSPPYMDVVDYEASGKEMDNRYAWSNLANENRVPEDHPGGDEAEADLDTKVADYVDRHLRTCRQIERVAADVSTVVVEVDDYRVDGEYRLIGLTSLWRRMLESVGFRVAERITLGRKIAVSRRGAYMMQEDGEYRRPGYYAPANVTSTLLVAFRGNVQERLREDGTETDQFSKEYAKRHIKTLWMLQPPGEDRMDRTGHPCPQSLRVARAAVRFWSVEGDLVVDPYAGEGTTGVAALREGRDVALIEKEMAFVDRTRRRIQKISDTEPQRIGESGAVVVPGTQMRLPMVGADAKQKISEETYPDDGEPTDRHREMAEEVAEMIDMEVPPSLISTFLRAERSVVRKRRKRREGT</sequence>
<dbReference type="Pfam" id="PF01555">
    <property type="entry name" value="N6_N4_Mtase"/>
    <property type="match status" value="1"/>
</dbReference>
<dbReference type="GO" id="GO:0003677">
    <property type="term" value="F:DNA binding"/>
    <property type="evidence" value="ECO:0007669"/>
    <property type="project" value="InterPro"/>
</dbReference>
<reference evidence="5" key="1">
    <citation type="submission" date="2022-08" db="EMBL/GenBank/DDBJ databases">
        <title>Genomic Encyclopedia of Type Strains, Phase V (KMG-V): Genome sequencing to study the core and pangenomes of soil and plant-associated prokaryotes.</title>
        <authorList>
            <person name="Whitman W."/>
        </authorList>
    </citation>
    <scope>NUCLEOTIDE SEQUENCE</scope>
    <source>
        <strain evidence="5">SP3049</strain>
    </source>
</reference>
<dbReference type="SUPFAM" id="SSF53335">
    <property type="entry name" value="S-adenosyl-L-methionine-dependent methyltransferases"/>
    <property type="match status" value="1"/>
</dbReference>